<organism evidence="4 5">
    <name type="scientific">Paracoccus acridae</name>
    <dbReference type="NCBI Taxonomy" id="1795310"/>
    <lineage>
        <taxon>Bacteria</taxon>
        <taxon>Pseudomonadati</taxon>
        <taxon>Pseudomonadota</taxon>
        <taxon>Alphaproteobacteria</taxon>
        <taxon>Rhodobacterales</taxon>
        <taxon>Paracoccaceae</taxon>
        <taxon>Paracoccus</taxon>
    </lineage>
</organism>
<evidence type="ECO:0000313" key="4">
    <source>
        <dbReference type="EMBL" id="GGF55547.1"/>
    </source>
</evidence>
<dbReference type="PANTHER" id="PTHR30035">
    <property type="entry name" value="LIPOPROTEIN VACJ-RELATED"/>
    <property type="match status" value="1"/>
</dbReference>
<accession>A0ABQ1VDG9</accession>
<keyword evidence="5" id="KW-1185">Reference proteome</keyword>
<evidence type="ECO:0008006" key="6">
    <source>
        <dbReference type="Google" id="ProtNLM"/>
    </source>
</evidence>
<evidence type="ECO:0000313" key="5">
    <source>
        <dbReference type="Proteomes" id="UP000640509"/>
    </source>
</evidence>
<evidence type="ECO:0000256" key="1">
    <source>
        <dbReference type="ARBA" id="ARBA00010634"/>
    </source>
</evidence>
<comment type="similarity">
    <text evidence="1">Belongs to the MlaA family.</text>
</comment>
<reference evidence="5" key="1">
    <citation type="journal article" date="2019" name="Int. J. Syst. Evol. Microbiol.">
        <title>The Global Catalogue of Microorganisms (GCM) 10K type strain sequencing project: providing services to taxonomists for standard genome sequencing and annotation.</title>
        <authorList>
            <consortium name="The Broad Institute Genomics Platform"/>
            <consortium name="The Broad Institute Genome Sequencing Center for Infectious Disease"/>
            <person name="Wu L."/>
            <person name="Ma J."/>
        </authorList>
    </citation>
    <scope>NUCLEOTIDE SEQUENCE [LARGE SCALE GENOMIC DNA]</scope>
    <source>
        <strain evidence="5">CGMCC 1.15419</strain>
    </source>
</reference>
<dbReference type="Pfam" id="PF04333">
    <property type="entry name" value="MlaA"/>
    <property type="match status" value="1"/>
</dbReference>
<dbReference type="PRINTS" id="PR01805">
    <property type="entry name" value="VACJLIPOPROT"/>
</dbReference>
<name>A0ABQ1VDG9_9RHOB</name>
<dbReference type="Proteomes" id="UP000640509">
    <property type="component" value="Unassembled WGS sequence"/>
</dbReference>
<keyword evidence="2 3" id="KW-0732">Signal</keyword>
<dbReference type="EMBL" id="BMIV01000001">
    <property type="protein sequence ID" value="GGF55547.1"/>
    <property type="molecule type" value="Genomic_DNA"/>
</dbReference>
<feature type="signal peptide" evidence="3">
    <location>
        <begin position="1"/>
        <end position="20"/>
    </location>
</feature>
<comment type="caution">
    <text evidence="4">The sequence shown here is derived from an EMBL/GenBank/DDBJ whole genome shotgun (WGS) entry which is preliminary data.</text>
</comment>
<evidence type="ECO:0000256" key="2">
    <source>
        <dbReference type="ARBA" id="ARBA00022729"/>
    </source>
</evidence>
<dbReference type="PANTHER" id="PTHR30035:SF3">
    <property type="entry name" value="INTERMEMBRANE PHOSPHOLIPID TRANSPORT SYSTEM LIPOPROTEIN MLAA"/>
    <property type="match status" value="1"/>
</dbReference>
<dbReference type="PROSITE" id="PS51257">
    <property type="entry name" value="PROKAR_LIPOPROTEIN"/>
    <property type="match status" value="1"/>
</dbReference>
<dbReference type="InterPro" id="IPR007428">
    <property type="entry name" value="MlaA"/>
</dbReference>
<gene>
    <name evidence="4" type="primary">vacJ</name>
    <name evidence="4" type="ORF">GCM10011402_04360</name>
</gene>
<feature type="chain" id="PRO_5045314710" description="VacJ family lipoprotein" evidence="3">
    <location>
        <begin position="21"/>
        <end position="257"/>
    </location>
</feature>
<evidence type="ECO:0000256" key="3">
    <source>
        <dbReference type="SAM" id="SignalP"/>
    </source>
</evidence>
<sequence>MRPLSLVAPLALSVILAGCASEPVMQDGIRVNDPFERQNRRVHAFNKAFDERVVAPVARLASPGDGASDSPGAMDLVINAGSNLSLPGKVVNSVMQGRPEPAIKNFFRFAVNTTLGIGGLFDPAGRDFGLPEQDTDFGETLAVWGVPEGVYLELPILGPSTQRDAVGKVVDLAIDPLNHVLHRDGAWAAFGLRVASKAGDRARFGETVDSVLQGSADSYAQLRLIYLMHRRHELNEEGTEIDPYAETADDAIDPYAE</sequence>
<protein>
    <recommendedName>
        <fullName evidence="6">VacJ family lipoprotein</fullName>
    </recommendedName>
</protein>
<proteinExistence type="inferred from homology"/>